<dbReference type="SUPFAM" id="SSF81901">
    <property type="entry name" value="HCP-like"/>
    <property type="match status" value="1"/>
</dbReference>
<evidence type="ECO:0000313" key="4">
    <source>
        <dbReference type="EMBL" id="ODP26695.1"/>
    </source>
</evidence>
<feature type="repeat" description="TPR" evidence="2">
    <location>
        <begin position="128"/>
        <end position="161"/>
    </location>
</feature>
<dbReference type="RefSeq" id="WP_069329291.1">
    <property type="nucleotide sequence ID" value="NZ_MDER01000077.1"/>
</dbReference>
<dbReference type="GO" id="GO:0005829">
    <property type="term" value="C:cytosol"/>
    <property type="evidence" value="ECO:0007669"/>
    <property type="project" value="TreeGrafter"/>
</dbReference>
<dbReference type="InterPro" id="IPR010982">
    <property type="entry name" value="Lambda_DNA-bd_dom_sf"/>
</dbReference>
<dbReference type="PANTHER" id="PTHR46797">
    <property type="entry name" value="HTH-TYPE TRANSCRIPTIONAL REGULATOR"/>
    <property type="match status" value="1"/>
</dbReference>
<protein>
    <recommendedName>
        <fullName evidence="3">HTH cro/C1-type domain-containing protein</fullName>
    </recommendedName>
</protein>
<proteinExistence type="predicted"/>
<dbReference type="AlphaFoldDB" id="A0A1E3L0I2"/>
<dbReference type="Proteomes" id="UP000094578">
    <property type="component" value="Unassembled WGS sequence"/>
</dbReference>
<keyword evidence="5" id="KW-1185">Reference proteome</keyword>
<dbReference type="Gene3D" id="1.10.260.40">
    <property type="entry name" value="lambda repressor-like DNA-binding domains"/>
    <property type="match status" value="1"/>
</dbReference>
<feature type="domain" description="HTH cro/C1-type" evidence="3">
    <location>
        <begin position="18"/>
        <end position="73"/>
    </location>
</feature>
<dbReference type="PROSITE" id="PS50005">
    <property type="entry name" value="TPR"/>
    <property type="match status" value="1"/>
</dbReference>
<reference evidence="4 5" key="1">
    <citation type="submission" date="2016-08" db="EMBL/GenBank/DDBJ databases">
        <title>Genome sequencing of Paenibacillus sp. TI45-13ar, isolated from Korean traditional nuruk.</title>
        <authorList>
            <person name="Kim S.-J."/>
        </authorList>
    </citation>
    <scope>NUCLEOTIDE SEQUENCE [LARGE SCALE GENOMIC DNA]</scope>
    <source>
        <strain evidence="4 5">TI45-13ar</strain>
    </source>
</reference>
<dbReference type="InterPro" id="IPR050807">
    <property type="entry name" value="TransReg_Diox_bact_type"/>
</dbReference>
<evidence type="ECO:0000313" key="5">
    <source>
        <dbReference type="Proteomes" id="UP000094578"/>
    </source>
</evidence>
<dbReference type="Pfam" id="PF12844">
    <property type="entry name" value="HTH_19"/>
    <property type="match status" value="1"/>
</dbReference>
<keyword evidence="2" id="KW-0802">TPR repeat</keyword>
<dbReference type="InterPro" id="IPR011990">
    <property type="entry name" value="TPR-like_helical_dom_sf"/>
</dbReference>
<dbReference type="Gene3D" id="1.25.40.10">
    <property type="entry name" value="Tetratricopeptide repeat domain"/>
    <property type="match status" value="1"/>
</dbReference>
<evidence type="ECO:0000259" key="3">
    <source>
        <dbReference type="PROSITE" id="PS50943"/>
    </source>
</evidence>
<comment type="caution">
    <text evidence="4">The sequence shown here is derived from an EMBL/GenBank/DDBJ whole genome shotgun (WGS) entry which is preliminary data.</text>
</comment>
<dbReference type="GO" id="GO:0003677">
    <property type="term" value="F:DNA binding"/>
    <property type="evidence" value="ECO:0007669"/>
    <property type="project" value="UniProtKB-KW"/>
</dbReference>
<dbReference type="PANTHER" id="PTHR46797:SF1">
    <property type="entry name" value="METHYLPHOSPHONATE SYNTHASE"/>
    <property type="match status" value="1"/>
</dbReference>
<evidence type="ECO:0000256" key="1">
    <source>
        <dbReference type="ARBA" id="ARBA00023125"/>
    </source>
</evidence>
<dbReference type="SUPFAM" id="SSF47413">
    <property type="entry name" value="lambda repressor-like DNA-binding domains"/>
    <property type="match status" value="1"/>
</dbReference>
<dbReference type="CDD" id="cd00093">
    <property type="entry name" value="HTH_XRE"/>
    <property type="match status" value="1"/>
</dbReference>
<keyword evidence="1" id="KW-0238">DNA-binding</keyword>
<gene>
    <name evidence="4" type="ORF">PTI45_03946</name>
</gene>
<dbReference type="EMBL" id="MDER01000077">
    <property type="protein sequence ID" value="ODP26695.1"/>
    <property type="molecule type" value="Genomic_DNA"/>
</dbReference>
<dbReference type="STRING" id="1886670.PTI45_03946"/>
<dbReference type="InterPro" id="IPR019734">
    <property type="entry name" value="TPR_rpt"/>
</dbReference>
<dbReference type="SMART" id="SM00530">
    <property type="entry name" value="HTH_XRE"/>
    <property type="match status" value="1"/>
</dbReference>
<evidence type="ECO:0000256" key="2">
    <source>
        <dbReference type="PROSITE-ProRule" id="PRU00339"/>
    </source>
</evidence>
<dbReference type="InterPro" id="IPR001387">
    <property type="entry name" value="Cro/C1-type_HTH"/>
</dbReference>
<organism evidence="4 5">
    <name type="scientific">Paenibacillus nuruki</name>
    <dbReference type="NCBI Taxonomy" id="1886670"/>
    <lineage>
        <taxon>Bacteria</taxon>
        <taxon>Bacillati</taxon>
        <taxon>Bacillota</taxon>
        <taxon>Bacilli</taxon>
        <taxon>Bacillales</taxon>
        <taxon>Paenibacillaceae</taxon>
        <taxon>Paenibacillus</taxon>
    </lineage>
</organism>
<name>A0A1E3L0I2_9BACL</name>
<dbReference type="GO" id="GO:0003700">
    <property type="term" value="F:DNA-binding transcription factor activity"/>
    <property type="evidence" value="ECO:0007669"/>
    <property type="project" value="TreeGrafter"/>
</dbReference>
<sequence>MAQHDLVMIDPGKLGSKIREIRKQKQLTLVEVAERLGYASGKLSNIEKGKRVKFPIDELKEIARALNVSVDSFLEFEPNQLAEQYEMARKKLITAEFKINTGLYREVKNSLDDIEKQVIEFSLIHLDAYLQFLLGQYYFKAQEVDKAFQHFSKVIRSSSKGENVPSVKLRAYQALLKIEFERNHIEDALEFAHNCLHFEKEAIEETGDTVYIFYNIAILYTYTNQLDLARYYIDRCRNNINASDEMIKLATGMSVVIHLLNKEPGKAKEDYLKSMQLVHSSSDQEHYLWLLAIGLHFDHIQHSNERVLVLKFSEIKSLLELEVPESLLSKKIECAHLWVRNEIAHHQYLKPLEILDNCKIYHKELRDYKLKASTFKLEANIHKLIGNSKESVVSALKNAVYYYNDPAEKSIQKSILLYEIAEYEEPELAQNELLKSFYEHSKNEYYQTLTYRELLPRLRY</sequence>
<accession>A0A1E3L0I2</accession>
<dbReference type="PROSITE" id="PS50943">
    <property type="entry name" value="HTH_CROC1"/>
    <property type="match status" value="1"/>
</dbReference>